<feature type="transmembrane region" description="Helical" evidence="1">
    <location>
        <begin position="20"/>
        <end position="48"/>
    </location>
</feature>
<dbReference type="Proteomes" id="UP000092596">
    <property type="component" value="Chromosome"/>
</dbReference>
<sequence length="56" mass="6064">MGCLPCRRGRGFYGARSAPVFFRSAAAVVWVSTAAIALGALIVTRFIALRHRRASK</sequence>
<proteinExistence type="predicted"/>
<reference evidence="2 3" key="1">
    <citation type="submission" date="2015-06" db="EMBL/GenBank/DDBJ databases">
        <title>Investigation of pathophysiology for high-risk pregnancy and development of treatment modality based on it.</title>
        <authorList>
            <person name="Kim B.-C."/>
            <person name="Lim S."/>
        </authorList>
    </citation>
    <scope>NUCLEOTIDE SEQUENCE [LARGE SCALE GENOMIC DNA]</scope>
    <source>
        <strain evidence="2 3">AD1-86</strain>
    </source>
</reference>
<dbReference type="AlphaFoldDB" id="A0A1B0ZGV8"/>
<gene>
    <name evidence="2" type="ORF">DAD186_06950</name>
</gene>
<protein>
    <submittedName>
        <fullName evidence="2">Uncharacterized protein</fullName>
    </submittedName>
</protein>
<dbReference type="STRING" id="1630135.DAD186_06950"/>
<organism evidence="2 3">
    <name type="scientific">Dermabacter vaginalis</name>
    <dbReference type="NCBI Taxonomy" id="1630135"/>
    <lineage>
        <taxon>Bacteria</taxon>
        <taxon>Bacillati</taxon>
        <taxon>Actinomycetota</taxon>
        <taxon>Actinomycetes</taxon>
        <taxon>Micrococcales</taxon>
        <taxon>Dermabacteraceae</taxon>
        <taxon>Dermabacter</taxon>
    </lineage>
</organism>
<dbReference type="KEGG" id="dva:DAD186_06950"/>
<keyword evidence="1" id="KW-1133">Transmembrane helix</keyword>
<keyword evidence="1" id="KW-0472">Membrane</keyword>
<evidence type="ECO:0000256" key="1">
    <source>
        <dbReference type="SAM" id="Phobius"/>
    </source>
</evidence>
<accession>A0A1B0ZGV8</accession>
<evidence type="ECO:0000313" key="3">
    <source>
        <dbReference type="Proteomes" id="UP000092596"/>
    </source>
</evidence>
<name>A0A1B0ZGV8_9MICO</name>
<evidence type="ECO:0000313" key="2">
    <source>
        <dbReference type="EMBL" id="ANP27245.1"/>
    </source>
</evidence>
<dbReference type="EMBL" id="CP012117">
    <property type="protein sequence ID" value="ANP27245.1"/>
    <property type="molecule type" value="Genomic_DNA"/>
</dbReference>
<keyword evidence="1" id="KW-0812">Transmembrane</keyword>